<reference evidence="1" key="1">
    <citation type="submission" date="2022-11" db="EMBL/GenBank/DDBJ databases">
        <authorList>
            <person name="Petersen C."/>
        </authorList>
    </citation>
    <scope>NUCLEOTIDE SEQUENCE</scope>
    <source>
        <strain evidence="1">IBT 34128</strain>
    </source>
</reference>
<proteinExistence type="predicted"/>
<evidence type="ECO:0000313" key="2">
    <source>
        <dbReference type="Proteomes" id="UP001141434"/>
    </source>
</evidence>
<dbReference type="RefSeq" id="XP_056511927.1">
    <property type="nucleotide sequence ID" value="XM_056656314.1"/>
</dbReference>
<accession>A0A9W9K8H1</accession>
<dbReference type="AlphaFoldDB" id="A0A9W9K8H1"/>
<dbReference type="EMBL" id="JAPMSZ010000007">
    <property type="protein sequence ID" value="KAJ5096376.1"/>
    <property type="molecule type" value="Genomic_DNA"/>
</dbReference>
<name>A0A9W9K8H1_9EURO</name>
<keyword evidence="2" id="KW-1185">Reference proteome</keyword>
<dbReference type="GeneID" id="81395482"/>
<sequence length="68" mass="7524">MYNVDHRSADLWREIELGRNTFAPCYVGLNLTMPVLGNVVDIGGADPLDRWSAMNVSVGADYRSVPVK</sequence>
<gene>
    <name evidence="1" type="ORF">NUU61_005732</name>
</gene>
<protein>
    <submittedName>
        <fullName evidence="1">Uncharacterized protein</fullName>
    </submittedName>
</protein>
<evidence type="ECO:0000313" key="1">
    <source>
        <dbReference type="EMBL" id="KAJ5096376.1"/>
    </source>
</evidence>
<organism evidence="1 2">
    <name type="scientific">Penicillium alfredii</name>
    <dbReference type="NCBI Taxonomy" id="1506179"/>
    <lineage>
        <taxon>Eukaryota</taxon>
        <taxon>Fungi</taxon>
        <taxon>Dikarya</taxon>
        <taxon>Ascomycota</taxon>
        <taxon>Pezizomycotina</taxon>
        <taxon>Eurotiomycetes</taxon>
        <taxon>Eurotiomycetidae</taxon>
        <taxon>Eurotiales</taxon>
        <taxon>Aspergillaceae</taxon>
        <taxon>Penicillium</taxon>
    </lineage>
</organism>
<comment type="caution">
    <text evidence="1">The sequence shown here is derived from an EMBL/GenBank/DDBJ whole genome shotgun (WGS) entry which is preliminary data.</text>
</comment>
<reference evidence="1" key="2">
    <citation type="journal article" date="2023" name="IMA Fungus">
        <title>Comparative genomic study of the Penicillium genus elucidates a diverse pangenome and 15 lateral gene transfer events.</title>
        <authorList>
            <person name="Petersen C."/>
            <person name="Sorensen T."/>
            <person name="Nielsen M.R."/>
            <person name="Sondergaard T.E."/>
            <person name="Sorensen J.L."/>
            <person name="Fitzpatrick D.A."/>
            <person name="Frisvad J.C."/>
            <person name="Nielsen K.L."/>
        </authorList>
    </citation>
    <scope>NUCLEOTIDE SEQUENCE</scope>
    <source>
        <strain evidence="1">IBT 34128</strain>
    </source>
</reference>
<dbReference type="Proteomes" id="UP001141434">
    <property type="component" value="Unassembled WGS sequence"/>
</dbReference>